<reference evidence="2 3" key="1">
    <citation type="submission" date="2023-08" db="EMBL/GenBank/DDBJ databases">
        <authorList>
            <person name="Girao M."/>
            <person name="Carvalho M.F."/>
        </authorList>
    </citation>
    <scope>NUCLEOTIDE SEQUENCE [LARGE SCALE GENOMIC DNA]</scope>
    <source>
        <strain evidence="2 3">CT-R113</strain>
    </source>
</reference>
<evidence type="ECO:0000313" key="3">
    <source>
        <dbReference type="Proteomes" id="UP001356095"/>
    </source>
</evidence>
<evidence type="ECO:0000313" key="2">
    <source>
        <dbReference type="EMBL" id="MEE2041482.1"/>
    </source>
</evidence>
<keyword evidence="3" id="KW-1185">Reference proteome</keyword>
<protein>
    <submittedName>
        <fullName evidence="2">Membrane fusogenic activity family protein</fullName>
    </submittedName>
</protein>
<evidence type="ECO:0000256" key="1">
    <source>
        <dbReference type="SAM" id="MobiDB-lite"/>
    </source>
</evidence>
<dbReference type="RefSeq" id="WP_330095236.1">
    <property type="nucleotide sequence ID" value="NZ_JAUZMY010000051.1"/>
</dbReference>
<feature type="compositionally biased region" description="Basic residues" evidence="1">
    <location>
        <begin position="219"/>
        <end position="248"/>
    </location>
</feature>
<dbReference type="EMBL" id="JAUZMY010000051">
    <property type="protein sequence ID" value="MEE2041482.1"/>
    <property type="molecule type" value="Genomic_DNA"/>
</dbReference>
<organism evidence="2 3">
    <name type="scientific">Nocardiopsis codii</name>
    <dbReference type="NCBI Taxonomy" id="3065942"/>
    <lineage>
        <taxon>Bacteria</taxon>
        <taxon>Bacillati</taxon>
        <taxon>Actinomycetota</taxon>
        <taxon>Actinomycetes</taxon>
        <taxon>Streptosporangiales</taxon>
        <taxon>Nocardiopsidaceae</taxon>
        <taxon>Nocardiopsis</taxon>
    </lineage>
</organism>
<dbReference type="Proteomes" id="UP001356095">
    <property type="component" value="Unassembled WGS sequence"/>
</dbReference>
<feature type="compositionally biased region" description="Low complexity" evidence="1">
    <location>
        <begin position="140"/>
        <end position="151"/>
    </location>
</feature>
<sequence length="248" mass="25455">MVVDAVRTYLDAANGLTELSRKQAVAAAKTLLRANGAGGPALPAGDADNPPPRVGQNIQALAGELIETSQSNRSAIAELVRAEVERQLERMDVVPRGEHERLVRRVAELERRLAARHTAERAPAPEPDAVSSPVSPAATEPAGQDGEAAGGAEHRPDTPRNTGKGAGGEAAQVRTVPGEVADTGEPSDTGAVAQDGAEDSSGDDSADGDAAPEAVRSAAKSRPRTPAKTARPRSTAKRTPKGKGAAKK</sequence>
<feature type="compositionally biased region" description="Acidic residues" evidence="1">
    <location>
        <begin position="196"/>
        <end position="207"/>
    </location>
</feature>
<accession>A0ABU7KHK6</accession>
<proteinExistence type="predicted"/>
<comment type="caution">
    <text evidence="2">The sequence shown here is derived from an EMBL/GenBank/DDBJ whole genome shotgun (WGS) entry which is preliminary data.</text>
</comment>
<feature type="region of interest" description="Disordered" evidence="1">
    <location>
        <begin position="116"/>
        <end position="248"/>
    </location>
</feature>
<gene>
    <name evidence="2" type="ORF">Q8791_30100</name>
</gene>
<name>A0ABU7KHK6_9ACTN</name>